<evidence type="ECO:0000313" key="2">
    <source>
        <dbReference type="Proteomes" id="UP000006163"/>
    </source>
</evidence>
<keyword evidence="1" id="KW-0614">Plasmid</keyword>
<gene>
    <name evidence="1" type="ORF">BVAVS116_E0055</name>
</gene>
<protein>
    <submittedName>
        <fullName evidence="1">Uncharacterized protein</fullName>
    </submittedName>
</protein>
<accession>C0R8T6</accession>
<keyword evidence="2" id="KW-1185">Reference proteome</keyword>
<proteinExistence type="predicted"/>
<sequence length="42" mass="4627">MAHKLGSVLKKSVSMKIILISNNTSSSCNELANKVTVYFKKN</sequence>
<organism evidence="1 2">
    <name type="scientific">Borreliella valaisiana VS116</name>
    <dbReference type="NCBI Taxonomy" id="445987"/>
    <lineage>
        <taxon>Bacteria</taxon>
        <taxon>Pseudomonadati</taxon>
        <taxon>Spirochaetota</taxon>
        <taxon>Spirochaetia</taxon>
        <taxon>Spirochaetales</taxon>
        <taxon>Borreliaceae</taxon>
        <taxon>Borreliella</taxon>
    </lineage>
</organism>
<geneLocation type="plasmid" evidence="1 2">
    <name>VS116_lp25</name>
</geneLocation>
<dbReference type="EMBL" id="CP001437">
    <property type="protein sequence ID" value="ACN52836.1"/>
    <property type="molecule type" value="Genomic_DNA"/>
</dbReference>
<evidence type="ECO:0000313" key="1">
    <source>
        <dbReference type="EMBL" id="ACN52836.1"/>
    </source>
</evidence>
<reference evidence="1 2" key="1">
    <citation type="journal article" date="2012" name="J. Bacteriol.">
        <title>Whole-Genome Sequences of Borrelia bissettii, Borrelia valaisiana, and Borrelia spielmanii.</title>
        <authorList>
            <person name="Schutzer S.E."/>
            <person name="Fraser-Liggett C.M."/>
            <person name="Qiu W.G."/>
            <person name="Kraiczy P."/>
            <person name="Mongodin E.F."/>
            <person name="Dunn J.J."/>
            <person name="Luft B.J."/>
            <person name="Casjens S.R."/>
        </authorList>
    </citation>
    <scope>NUCLEOTIDE SEQUENCE [LARGE SCALE GENOMIC DNA]</scope>
    <source>
        <strain evidence="1 2">VS116</strain>
        <plasmid evidence="1">VS116_lp25</plasmid>
    </source>
</reference>
<dbReference type="AlphaFoldDB" id="C0R8T6"/>
<dbReference type="HOGENOM" id="CLU_3248114_0_0_12"/>
<dbReference type="RefSeq" id="WP_012665328.1">
    <property type="nucleotide sequence ID" value="NC_012166.1"/>
</dbReference>
<name>C0R8T6_BORVA</name>
<dbReference type="Proteomes" id="UP000006163">
    <property type="component" value="Plasmid VS116_lp25"/>
</dbReference>
<dbReference type="GeneID" id="80265106"/>
<dbReference type="PROSITE" id="PS51257">
    <property type="entry name" value="PROKAR_LIPOPROTEIN"/>
    <property type="match status" value="1"/>
</dbReference>